<reference evidence="3 4" key="1">
    <citation type="submission" date="2021-03" db="EMBL/GenBank/DDBJ databases">
        <title>Aliifodinibius sp. nov., a new bacterium isolated from saline soil.</title>
        <authorList>
            <person name="Galisteo C."/>
            <person name="De La Haba R."/>
            <person name="Sanchez-Porro C."/>
            <person name="Ventosa A."/>
        </authorList>
    </citation>
    <scope>NUCLEOTIDE SEQUENCE [LARGE SCALE GENOMIC DNA]</scope>
    <source>
        <strain evidence="3 4">1BSP15-2V2</strain>
    </source>
</reference>
<evidence type="ECO:0000256" key="2">
    <source>
        <dbReference type="SAM" id="Phobius"/>
    </source>
</evidence>
<keyword evidence="2" id="KW-0472">Membrane</keyword>
<accession>A0ABT3PJR1</accession>
<keyword evidence="2" id="KW-1133">Transmembrane helix</keyword>
<comment type="caution">
    <text evidence="3">The sequence shown here is derived from an EMBL/GenBank/DDBJ whole genome shotgun (WGS) entry which is preliminary data.</text>
</comment>
<feature type="transmembrane region" description="Helical" evidence="2">
    <location>
        <begin position="12"/>
        <end position="32"/>
    </location>
</feature>
<name>A0ABT3PJR1_9BACT</name>
<keyword evidence="4" id="KW-1185">Reference proteome</keyword>
<gene>
    <name evidence="3" type="ORF">J6I44_04905</name>
</gene>
<evidence type="ECO:0000256" key="1">
    <source>
        <dbReference type="SAM" id="MobiDB-lite"/>
    </source>
</evidence>
<dbReference type="EMBL" id="JAGGJA010000003">
    <property type="protein sequence ID" value="MCW9706177.1"/>
    <property type="molecule type" value="Genomic_DNA"/>
</dbReference>
<evidence type="ECO:0000313" key="3">
    <source>
        <dbReference type="EMBL" id="MCW9706177.1"/>
    </source>
</evidence>
<proteinExistence type="predicted"/>
<dbReference type="RefSeq" id="WP_265764880.1">
    <property type="nucleotide sequence ID" value="NZ_JAGGJA010000003.1"/>
</dbReference>
<feature type="region of interest" description="Disordered" evidence="1">
    <location>
        <begin position="50"/>
        <end position="77"/>
    </location>
</feature>
<evidence type="ECO:0000313" key="4">
    <source>
        <dbReference type="Proteomes" id="UP001207918"/>
    </source>
</evidence>
<dbReference type="Proteomes" id="UP001207918">
    <property type="component" value="Unassembled WGS sequence"/>
</dbReference>
<sequence length="77" mass="8680">MAADDSLPCFFYVKYLYVMLIGNDGVVLFMYGDHIKTFLSLKKNSPFEGANEFRRQPEETGGCLPMLHESLPTSKLG</sequence>
<protein>
    <submittedName>
        <fullName evidence="3">Uncharacterized protein</fullName>
    </submittedName>
</protein>
<organism evidence="3 4">
    <name type="scientific">Fodinibius salsisoli</name>
    <dbReference type="NCBI Taxonomy" id="2820877"/>
    <lineage>
        <taxon>Bacteria</taxon>
        <taxon>Pseudomonadati</taxon>
        <taxon>Balneolota</taxon>
        <taxon>Balneolia</taxon>
        <taxon>Balneolales</taxon>
        <taxon>Balneolaceae</taxon>
        <taxon>Fodinibius</taxon>
    </lineage>
</organism>
<keyword evidence="2" id="KW-0812">Transmembrane</keyword>